<evidence type="ECO:0000313" key="2">
    <source>
        <dbReference type="Proteomes" id="UP000781958"/>
    </source>
</evidence>
<accession>A0ABS4SRR0</accession>
<comment type="caution">
    <text evidence="1">The sequence shown here is derived from an EMBL/GenBank/DDBJ whole genome shotgun (WGS) entry which is preliminary data.</text>
</comment>
<evidence type="ECO:0000313" key="1">
    <source>
        <dbReference type="EMBL" id="MBP2295245.1"/>
    </source>
</evidence>
<dbReference type="Proteomes" id="UP000781958">
    <property type="component" value="Unassembled WGS sequence"/>
</dbReference>
<organism evidence="1 2">
    <name type="scientific">Azospirillum rugosum</name>
    <dbReference type="NCBI Taxonomy" id="416170"/>
    <lineage>
        <taxon>Bacteria</taxon>
        <taxon>Pseudomonadati</taxon>
        <taxon>Pseudomonadota</taxon>
        <taxon>Alphaproteobacteria</taxon>
        <taxon>Rhodospirillales</taxon>
        <taxon>Azospirillaceae</taxon>
        <taxon>Azospirillum</taxon>
    </lineage>
</organism>
<name>A0ABS4SRR0_9PROT</name>
<proteinExistence type="predicted"/>
<protein>
    <submittedName>
        <fullName evidence="1">Uncharacterized protein</fullName>
    </submittedName>
</protein>
<gene>
    <name evidence="1" type="ORF">J2851_005048</name>
</gene>
<dbReference type="EMBL" id="JAGINP010000020">
    <property type="protein sequence ID" value="MBP2295245.1"/>
    <property type="molecule type" value="Genomic_DNA"/>
</dbReference>
<sequence>MLLGHPLDILLAAALAPDQGLDDRETALGLG</sequence>
<keyword evidence="2" id="KW-1185">Reference proteome</keyword>
<reference evidence="1 2" key="1">
    <citation type="submission" date="2021-03" db="EMBL/GenBank/DDBJ databases">
        <title>Genomic Encyclopedia of Type Strains, Phase III (KMG-III): the genomes of soil and plant-associated and newly described type strains.</title>
        <authorList>
            <person name="Whitman W."/>
        </authorList>
    </citation>
    <scope>NUCLEOTIDE SEQUENCE [LARGE SCALE GENOMIC DNA]</scope>
    <source>
        <strain evidence="1 2">IMMIB AFH-6</strain>
    </source>
</reference>